<name>Q2G8C9_NOVAD</name>
<accession>Q2G8C9</accession>
<evidence type="ECO:0000256" key="1">
    <source>
        <dbReference type="SAM" id="MobiDB-lite"/>
    </source>
</evidence>
<protein>
    <recommendedName>
        <fullName evidence="4">Bacteriophage-related protein</fullName>
    </recommendedName>
</protein>
<proteinExistence type="predicted"/>
<dbReference type="STRING" id="279238.Saro_1450"/>
<dbReference type="Proteomes" id="UP000009134">
    <property type="component" value="Chromosome"/>
</dbReference>
<dbReference type="AlphaFoldDB" id="Q2G8C9"/>
<dbReference type="InterPro" id="IPR021322">
    <property type="entry name" value="DUF2924"/>
</dbReference>
<dbReference type="eggNOG" id="ENOG50332DQ">
    <property type="taxonomic scope" value="Bacteria"/>
</dbReference>
<dbReference type="HOGENOM" id="CLU_124387_1_0_5"/>
<dbReference type="EMBL" id="CP000248">
    <property type="protein sequence ID" value="ABD25894.1"/>
    <property type="molecule type" value="Genomic_DNA"/>
</dbReference>
<evidence type="ECO:0000313" key="3">
    <source>
        <dbReference type="Proteomes" id="UP000009134"/>
    </source>
</evidence>
<feature type="region of interest" description="Disordered" evidence="1">
    <location>
        <begin position="1"/>
        <end position="23"/>
    </location>
</feature>
<keyword evidence="3" id="KW-1185">Reference proteome</keyword>
<dbReference type="KEGG" id="nar:Saro_1450"/>
<reference evidence="3" key="1">
    <citation type="submission" date="2006-01" db="EMBL/GenBank/DDBJ databases">
        <title>Complete sequence of Novosphingobium aromaticivorans DSM 12444.</title>
        <authorList>
            <consortium name="US DOE Joint Genome Institute"/>
            <person name="Copeland A."/>
            <person name="Lucas S."/>
            <person name="Lapidus A."/>
            <person name="Barry K."/>
            <person name="Detter J.C."/>
            <person name="Glavina T."/>
            <person name="Hammon N."/>
            <person name="Israni S."/>
            <person name="Pitluck S."/>
            <person name="Chain P."/>
            <person name="Malfatti S."/>
            <person name="Shin M."/>
            <person name="Vergez L."/>
            <person name="Schmutz J."/>
            <person name="Larimer F."/>
            <person name="Land M."/>
            <person name="Kyrpides N."/>
            <person name="Ivanova N."/>
            <person name="Fredrickson J."/>
            <person name="Balkwill D."/>
            <person name="Romine M.F."/>
            <person name="Richardson P."/>
        </authorList>
    </citation>
    <scope>NUCLEOTIDE SEQUENCE [LARGE SCALE GENOMIC DNA]</scope>
    <source>
        <strain evidence="3">ATCC 700278 / DSM 12444 / CCUG 56034 / CIP 105152 / NBRC 16084 / F199</strain>
    </source>
</reference>
<gene>
    <name evidence="2" type="ordered locus">Saro_1450</name>
</gene>
<evidence type="ECO:0008006" key="4">
    <source>
        <dbReference type="Google" id="ProtNLM"/>
    </source>
</evidence>
<dbReference type="Pfam" id="PF11149">
    <property type="entry name" value="DUF2924"/>
    <property type="match status" value="1"/>
</dbReference>
<evidence type="ECO:0000313" key="2">
    <source>
        <dbReference type="EMBL" id="ABD25894.1"/>
    </source>
</evidence>
<organism evidence="2 3">
    <name type="scientific">Novosphingobium aromaticivorans (strain ATCC 700278 / DSM 12444 / CCUG 56034 / CIP 105152 / NBRC 16084 / F199)</name>
    <dbReference type="NCBI Taxonomy" id="279238"/>
    <lineage>
        <taxon>Bacteria</taxon>
        <taxon>Pseudomonadati</taxon>
        <taxon>Pseudomonadota</taxon>
        <taxon>Alphaproteobacteria</taxon>
        <taxon>Sphingomonadales</taxon>
        <taxon>Sphingomonadaceae</taxon>
        <taxon>Novosphingobium</taxon>
    </lineage>
</organism>
<sequence length="155" mass="16954">MASTAVDLAGRPAGPNETGRPADCDRRVEALMDLDLEGLRAEWRRHYGSPPALRSVAILRMLLAWRMQASAAGGLDSDSRRQIARKGRVAAEGLELGIGGRLTRTWQGREVEVVVEAEGFRWNGTLYPSLSAAASAIAGSRWNGPRFFGLRQRRP</sequence>
<dbReference type="RefSeq" id="WP_011445108.1">
    <property type="nucleotide sequence ID" value="NC_007794.1"/>
</dbReference>